<accession>A0AAE1F2E9</accession>
<gene>
    <name evidence="2" type="ORF">Pcinc_028748</name>
</gene>
<name>A0AAE1F2E9_PETCI</name>
<evidence type="ECO:0000256" key="1">
    <source>
        <dbReference type="SAM" id="MobiDB-lite"/>
    </source>
</evidence>
<evidence type="ECO:0000313" key="3">
    <source>
        <dbReference type="Proteomes" id="UP001286313"/>
    </source>
</evidence>
<organism evidence="2 3">
    <name type="scientific">Petrolisthes cinctipes</name>
    <name type="common">Flat porcelain crab</name>
    <dbReference type="NCBI Taxonomy" id="88211"/>
    <lineage>
        <taxon>Eukaryota</taxon>
        <taxon>Metazoa</taxon>
        <taxon>Ecdysozoa</taxon>
        <taxon>Arthropoda</taxon>
        <taxon>Crustacea</taxon>
        <taxon>Multicrustacea</taxon>
        <taxon>Malacostraca</taxon>
        <taxon>Eumalacostraca</taxon>
        <taxon>Eucarida</taxon>
        <taxon>Decapoda</taxon>
        <taxon>Pleocyemata</taxon>
        <taxon>Anomura</taxon>
        <taxon>Galatheoidea</taxon>
        <taxon>Porcellanidae</taxon>
        <taxon>Petrolisthes</taxon>
    </lineage>
</organism>
<protein>
    <submittedName>
        <fullName evidence="2">Uncharacterized protein</fullName>
    </submittedName>
</protein>
<dbReference type="AlphaFoldDB" id="A0AAE1F2E9"/>
<proteinExistence type="predicted"/>
<evidence type="ECO:0000313" key="2">
    <source>
        <dbReference type="EMBL" id="KAK3865654.1"/>
    </source>
</evidence>
<feature type="compositionally biased region" description="Polar residues" evidence="1">
    <location>
        <begin position="149"/>
        <end position="161"/>
    </location>
</feature>
<dbReference type="EMBL" id="JAWQEG010003541">
    <property type="protein sequence ID" value="KAK3865654.1"/>
    <property type="molecule type" value="Genomic_DNA"/>
</dbReference>
<dbReference type="Proteomes" id="UP001286313">
    <property type="component" value="Unassembled WGS sequence"/>
</dbReference>
<reference evidence="2" key="1">
    <citation type="submission" date="2023-10" db="EMBL/GenBank/DDBJ databases">
        <title>Genome assemblies of two species of porcelain crab, Petrolisthes cinctipes and Petrolisthes manimaculis (Anomura: Porcellanidae).</title>
        <authorList>
            <person name="Angst P."/>
        </authorList>
    </citation>
    <scope>NUCLEOTIDE SEQUENCE</scope>
    <source>
        <strain evidence="2">PB745_01</strain>
        <tissue evidence="2">Gill</tissue>
    </source>
</reference>
<sequence>MRRAVWASFLHSSEDRDSAHMFCPKGKESWCRWRVAQAEGKTLQERKKPLLSGIPFEKLNLIKAVYADLASPELLRKCLKGRTQNANESLHGRLWKKVSKDKYAGLFRTQFTCEVTILNHNFLKQDLHFLSSLGFPVSRHSIDGLHRQQAVTKRSMMASSTPKKKRKVEGNEVEGKEDDSYSAGAF</sequence>
<feature type="region of interest" description="Disordered" evidence="1">
    <location>
        <begin position="149"/>
        <end position="186"/>
    </location>
</feature>
<keyword evidence="3" id="KW-1185">Reference proteome</keyword>
<comment type="caution">
    <text evidence="2">The sequence shown here is derived from an EMBL/GenBank/DDBJ whole genome shotgun (WGS) entry which is preliminary data.</text>
</comment>